<dbReference type="PANTHER" id="PTHR33778">
    <property type="entry name" value="PROTEIN MGTC"/>
    <property type="match status" value="1"/>
</dbReference>
<organism evidence="12 13">
    <name type="scientific">Fimbriiglobus ruber</name>
    <dbReference type="NCBI Taxonomy" id="1908690"/>
    <lineage>
        <taxon>Bacteria</taxon>
        <taxon>Pseudomonadati</taxon>
        <taxon>Planctomycetota</taxon>
        <taxon>Planctomycetia</taxon>
        <taxon>Gemmatales</taxon>
        <taxon>Gemmataceae</taxon>
        <taxon>Fimbriiglobus</taxon>
    </lineage>
</organism>
<dbReference type="Pfam" id="PF02308">
    <property type="entry name" value="MgtC"/>
    <property type="match status" value="1"/>
</dbReference>
<dbReference type="Gene3D" id="3.30.70.260">
    <property type="match status" value="1"/>
</dbReference>
<dbReference type="InterPro" id="IPR003416">
    <property type="entry name" value="MgtC/SapB/SrpB/YhiD_fam"/>
</dbReference>
<dbReference type="PANTHER" id="PTHR33778:SF3">
    <property type="entry name" value="PROTEIN MGTC"/>
    <property type="match status" value="1"/>
</dbReference>
<feature type="transmembrane region" description="Helical" evidence="9">
    <location>
        <begin position="99"/>
        <end position="126"/>
    </location>
</feature>
<evidence type="ECO:0000256" key="4">
    <source>
        <dbReference type="ARBA" id="ARBA00022475"/>
    </source>
</evidence>
<dbReference type="Pfam" id="PF21770">
    <property type="entry name" value="MgtC_SapB_C"/>
    <property type="match status" value="1"/>
</dbReference>
<evidence type="ECO:0000256" key="6">
    <source>
        <dbReference type="ARBA" id="ARBA00022989"/>
    </source>
</evidence>
<feature type="domain" description="MgtC/SapB/SrpB/YhiD N-terminal" evidence="10">
    <location>
        <begin position="11"/>
        <end position="131"/>
    </location>
</feature>
<evidence type="ECO:0000313" key="12">
    <source>
        <dbReference type="EMBL" id="OWK38634.1"/>
    </source>
</evidence>
<keyword evidence="7 9" id="KW-0472">Membrane</keyword>
<protein>
    <recommendedName>
        <fullName evidence="3">Protein MgtC</fullName>
    </recommendedName>
</protein>
<comment type="function">
    <text evidence="8">Virulence factor required for growth in low Mg(2+) medium and for intramacrophage survival. May be involved in regulating membrane potential by activating Na(+)/K(+)-ATPase.</text>
</comment>
<evidence type="ECO:0000256" key="2">
    <source>
        <dbReference type="ARBA" id="ARBA00009298"/>
    </source>
</evidence>
<dbReference type="InterPro" id="IPR049177">
    <property type="entry name" value="MgtC_SapB_SrpB_YhiD_N"/>
</dbReference>
<evidence type="ECO:0000256" key="7">
    <source>
        <dbReference type="ARBA" id="ARBA00023136"/>
    </source>
</evidence>
<evidence type="ECO:0000256" key="8">
    <source>
        <dbReference type="ARBA" id="ARBA00025369"/>
    </source>
</evidence>
<keyword evidence="13" id="KW-1185">Reference proteome</keyword>
<evidence type="ECO:0000256" key="3">
    <source>
        <dbReference type="ARBA" id="ARBA00013833"/>
    </source>
</evidence>
<comment type="caution">
    <text evidence="12">The sequence shown here is derived from an EMBL/GenBank/DDBJ whole genome shotgun (WGS) entry which is preliminary data.</text>
</comment>
<reference evidence="13" key="1">
    <citation type="submission" date="2017-06" db="EMBL/GenBank/DDBJ databases">
        <title>Genome analysis of Fimbriiglobus ruber SP5, the first member of the order Planctomycetales with confirmed chitinolytic capability.</title>
        <authorList>
            <person name="Ravin N.V."/>
            <person name="Rakitin A.L."/>
            <person name="Ivanova A.A."/>
            <person name="Beletsky A.V."/>
            <person name="Kulichevskaya I.S."/>
            <person name="Mardanov A.V."/>
            <person name="Dedysh S.N."/>
        </authorList>
    </citation>
    <scope>NUCLEOTIDE SEQUENCE [LARGE SCALE GENOMIC DNA]</scope>
    <source>
        <strain evidence="13">SP5</strain>
    </source>
</reference>
<evidence type="ECO:0000256" key="1">
    <source>
        <dbReference type="ARBA" id="ARBA00004651"/>
    </source>
</evidence>
<comment type="similarity">
    <text evidence="2">Belongs to the MgtC/SapB family.</text>
</comment>
<keyword evidence="6 9" id="KW-1133">Transmembrane helix</keyword>
<dbReference type="GO" id="GO:0005886">
    <property type="term" value="C:plasma membrane"/>
    <property type="evidence" value="ECO:0007669"/>
    <property type="project" value="UniProtKB-SubCell"/>
</dbReference>
<evidence type="ECO:0000313" key="13">
    <source>
        <dbReference type="Proteomes" id="UP000214646"/>
    </source>
</evidence>
<dbReference type="AlphaFoldDB" id="A0A225DG61"/>
<evidence type="ECO:0000256" key="9">
    <source>
        <dbReference type="SAM" id="Phobius"/>
    </source>
</evidence>
<dbReference type="OrthoDB" id="9811198at2"/>
<evidence type="ECO:0000259" key="10">
    <source>
        <dbReference type="Pfam" id="PF02308"/>
    </source>
</evidence>
<evidence type="ECO:0000259" key="11">
    <source>
        <dbReference type="Pfam" id="PF21770"/>
    </source>
</evidence>
<dbReference type="PRINTS" id="PR01837">
    <property type="entry name" value="MGTCSAPBPROT"/>
</dbReference>
<feature type="domain" description="MgtC-like C-terminal" evidence="11">
    <location>
        <begin position="147"/>
        <end position="224"/>
    </location>
</feature>
<accession>A0A225DG61</accession>
<name>A0A225DG61_9BACT</name>
<dbReference type="EMBL" id="NIDE01000014">
    <property type="protein sequence ID" value="OWK38634.1"/>
    <property type="molecule type" value="Genomic_DNA"/>
</dbReference>
<keyword evidence="4" id="KW-1003">Cell membrane</keyword>
<gene>
    <name evidence="12" type="ORF">FRUB_07754</name>
</gene>
<feature type="transmembrane region" description="Helical" evidence="9">
    <location>
        <begin position="35"/>
        <end position="53"/>
    </location>
</feature>
<dbReference type="RefSeq" id="WP_088258387.1">
    <property type="nucleotide sequence ID" value="NZ_NIDE01000014.1"/>
</dbReference>
<proteinExistence type="inferred from homology"/>
<comment type="subcellular location">
    <subcellularLocation>
        <location evidence="1">Cell membrane</location>
        <topology evidence="1">Multi-pass membrane protein</topology>
    </subcellularLocation>
</comment>
<feature type="transmembrane region" description="Helical" evidence="9">
    <location>
        <begin position="62"/>
        <end position="79"/>
    </location>
</feature>
<evidence type="ECO:0000256" key="5">
    <source>
        <dbReference type="ARBA" id="ARBA00022692"/>
    </source>
</evidence>
<dbReference type="InterPro" id="IPR048640">
    <property type="entry name" value="MgtC-like_C"/>
</dbReference>
<dbReference type="Proteomes" id="UP000214646">
    <property type="component" value="Unassembled WGS sequence"/>
</dbReference>
<sequence length="229" mass="24598">MPSLSFAVGIIAALLMGMAIGLERQWRQHPAGLRTNTLVALGAALFVSLSLLMNDTNSPTRIASYVVSGLGFLGGGVILRDGLNVKGLNTAASLWCSGAVGTLCGAGFAGHALFGTAAVLAVHFGLRPLARWMDTRTKMATDVETYYRLRVEAEASHDAHIRHILLRHIGGHAKLNLQGLSTEDTETNRVVVLADIFALERNDRAMEEIVARVSIEPEVKAVSWQRTEG</sequence>
<keyword evidence="5 9" id="KW-0812">Transmembrane</keyword>